<keyword evidence="3" id="KW-1185">Reference proteome</keyword>
<accession>A0ABW2CP52</accession>
<feature type="region of interest" description="Disordered" evidence="1">
    <location>
        <begin position="105"/>
        <end position="138"/>
    </location>
</feature>
<evidence type="ECO:0000256" key="1">
    <source>
        <dbReference type="SAM" id="MobiDB-lite"/>
    </source>
</evidence>
<gene>
    <name evidence="2" type="ORF">ACFQKB_27215</name>
</gene>
<proteinExistence type="predicted"/>
<evidence type="ECO:0000313" key="3">
    <source>
        <dbReference type="Proteomes" id="UP001596380"/>
    </source>
</evidence>
<evidence type="ECO:0000313" key="2">
    <source>
        <dbReference type="EMBL" id="MFC6883477.1"/>
    </source>
</evidence>
<dbReference type="Proteomes" id="UP001596380">
    <property type="component" value="Unassembled WGS sequence"/>
</dbReference>
<name>A0ABW2CP52_9ACTN</name>
<sequence>MSGTRTAGGLWGRLTGPCTYTRDAVHGGPDVCGSEPTRTFIQGPRCAAHTPNALAGRPELPPTRCAPKRCLCGDPACPAYETYTTRSTYTAAADYEAVVGARHITSGKRRSNLASYRAAQAAAAERKTRQPTTPKGNR</sequence>
<protein>
    <submittedName>
        <fullName evidence="2">Uncharacterized protein</fullName>
    </submittedName>
</protein>
<dbReference type="EMBL" id="JBHSXS010000019">
    <property type="protein sequence ID" value="MFC6883477.1"/>
    <property type="molecule type" value="Genomic_DNA"/>
</dbReference>
<comment type="caution">
    <text evidence="2">The sequence shown here is derived from an EMBL/GenBank/DDBJ whole genome shotgun (WGS) entry which is preliminary data.</text>
</comment>
<organism evidence="2 3">
    <name type="scientific">Actinomadura yumaensis</name>
    <dbReference type="NCBI Taxonomy" id="111807"/>
    <lineage>
        <taxon>Bacteria</taxon>
        <taxon>Bacillati</taxon>
        <taxon>Actinomycetota</taxon>
        <taxon>Actinomycetes</taxon>
        <taxon>Streptosporangiales</taxon>
        <taxon>Thermomonosporaceae</taxon>
        <taxon>Actinomadura</taxon>
    </lineage>
</organism>
<reference evidence="3" key="1">
    <citation type="journal article" date="2019" name="Int. J. Syst. Evol. Microbiol.">
        <title>The Global Catalogue of Microorganisms (GCM) 10K type strain sequencing project: providing services to taxonomists for standard genome sequencing and annotation.</title>
        <authorList>
            <consortium name="The Broad Institute Genomics Platform"/>
            <consortium name="The Broad Institute Genome Sequencing Center for Infectious Disease"/>
            <person name="Wu L."/>
            <person name="Ma J."/>
        </authorList>
    </citation>
    <scope>NUCLEOTIDE SEQUENCE [LARGE SCALE GENOMIC DNA]</scope>
    <source>
        <strain evidence="3">JCM 3369</strain>
    </source>
</reference>
<dbReference type="RefSeq" id="WP_378050379.1">
    <property type="nucleotide sequence ID" value="NZ_JBHSXE010000002.1"/>
</dbReference>